<dbReference type="KEGG" id="fll:EI427_01915"/>
<keyword evidence="4" id="KW-0436">Ligase</keyword>
<keyword evidence="5" id="KW-1185">Reference proteome</keyword>
<proteinExistence type="predicted"/>
<dbReference type="InterPro" id="IPR020845">
    <property type="entry name" value="AMP-binding_CS"/>
</dbReference>
<dbReference type="PANTHER" id="PTHR43272">
    <property type="entry name" value="LONG-CHAIN-FATTY-ACID--COA LIGASE"/>
    <property type="match status" value="1"/>
</dbReference>
<dbReference type="GO" id="GO:0004467">
    <property type="term" value="F:long-chain fatty acid-CoA ligase activity"/>
    <property type="evidence" value="ECO:0007669"/>
    <property type="project" value="TreeGrafter"/>
</dbReference>
<evidence type="ECO:0000313" key="5">
    <source>
        <dbReference type="Proteomes" id="UP000267268"/>
    </source>
</evidence>
<accession>A0A3S9NYV5</accession>
<dbReference type="EMBL" id="CP034562">
    <property type="protein sequence ID" value="AZQ61016.1"/>
    <property type="molecule type" value="Genomic_DNA"/>
</dbReference>
<dbReference type="CDD" id="cd05907">
    <property type="entry name" value="VL_LC_FACS_like"/>
    <property type="match status" value="1"/>
</dbReference>
<feature type="domain" description="AMP-dependent synthetase/ligase" evidence="3">
    <location>
        <begin position="13"/>
        <end position="415"/>
    </location>
</feature>
<dbReference type="PANTHER" id="PTHR43272:SF33">
    <property type="entry name" value="AMP-BINDING DOMAIN-CONTAINING PROTEIN-RELATED"/>
    <property type="match status" value="1"/>
</dbReference>
<dbReference type="RefSeq" id="WP_126611028.1">
    <property type="nucleotide sequence ID" value="NZ_CP034562.1"/>
</dbReference>
<dbReference type="GO" id="GO:0016020">
    <property type="term" value="C:membrane"/>
    <property type="evidence" value="ECO:0007669"/>
    <property type="project" value="TreeGrafter"/>
</dbReference>
<dbReference type="PROSITE" id="PS00455">
    <property type="entry name" value="AMP_BINDING"/>
    <property type="match status" value="1"/>
</dbReference>
<dbReference type="InterPro" id="IPR042099">
    <property type="entry name" value="ANL_N_sf"/>
</dbReference>
<dbReference type="SUPFAM" id="SSF56801">
    <property type="entry name" value="Acetyl-CoA synthetase-like"/>
    <property type="match status" value="1"/>
</dbReference>
<reference evidence="4 5" key="1">
    <citation type="submission" date="2018-12" db="EMBL/GenBank/DDBJ databases">
        <title>Flammeovirga pectinis sp. nov., isolated from the gut of the Korean scallop, Patinopecten yessoensis.</title>
        <authorList>
            <person name="Bae J.-W."/>
            <person name="Jeong Y.-S."/>
            <person name="Kang W."/>
        </authorList>
    </citation>
    <scope>NUCLEOTIDE SEQUENCE [LARGE SCALE GENOMIC DNA]</scope>
    <source>
        <strain evidence="4 5">L12M1</strain>
    </source>
</reference>
<gene>
    <name evidence="4" type="ORF">EI427_01915</name>
</gene>
<dbReference type="InterPro" id="IPR000873">
    <property type="entry name" value="AMP-dep_synth/lig_dom"/>
</dbReference>
<dbReference type="Proteomes" id="UP000267268">
    <property type="component" value="Chromosome 1"/>
</dbReference>
<dbReference type="AlphaFoldDB" id="A0A3S9NYV5"/>
<dbReference type="Gene3D" id="3.40.50.12780">
    <property type="entry name" value="N-terminal domain of ligase-like"/>
    <property type="match status" value="2"/>
</dbReference>
<evidence type="ECO:0000256" key="1">
    <source>
        <dbReference type="ARBA" id="ARBA00022741"/>
    </source>
</evidence>
<dbReference type="Pfam" id="PF00501">
    <property type="entry name" value="AMP-binding"/>
    <property type="match status" value="1"/>
</dbReference>
<sequence length="586" mass="65907">MKPSRAFDFLYVQKENFPKNDCLTYKVNGEWKKFSTDDVIEIVNNLSVGLLISGVKKDDKVAIISSNRPEWNFIDLACQQIGVIVVPIYPTITVSDYSYIFDHSDAKYIFVGDNDLFNKSTEAAQSVDKVEKIFTFDKIDGAPHWLEIENLGKGKERGEVEESMVNVKPEDLLTIIYTSGTTGRPKGVMLSHQNVVSNAIAVSSICPIEKGKSKALSFLPLCHIFERTGFYYFLQYGVSVYYAESMETIGVNLQEVKPDVFNTVPRLLEKIYDKIIAKGLDAGGAKKGVFFWALNLGLRYEPRKEQGFIYNSQLDLANKLVFSKWRDALGGNVKAINIGAAALQPRLARVFWSAGIKLCEGYGLTETSPVIAVNRANNENMMVGTVGPLLDGVEVKIAEDGEILAKGPNVMMGYYKAPEKTAEVIKEGWFHTGDIGEFVEGKFLKITDRKKEMFKTSGGKYVAPQLVENKIKESYFIEQAAVIGNNRKFPSALIVPNFDGLKEWCNLHNIEYTSDSEIIKNTKVIEKMDQEIQKANKQFAQWEKVKKFALIDHVWSIDSGEVTPTLKLKRKVINERYDNVIEGLYS</sequence>
<dbReference type="GO" id="GO:0005524">
    <property type="term" value="F:ATP binding"/>
    <property type="evidence" value="ECO:0007669"/>
    <property type="project" value="UniProtKB-KW"/>
</dbReference>
<dbReference type="OrthoDB" id="9778383at2"/>
<keyword evidence="1" id="KW-0547">Nucleotide-binding</keyword>
<name>A0A3S9NYV5_9BACT</name>
<protein>
    <submittedName>
        <fullName evidence="4">Long-chain fatty acid--CoA ligase</fullName>
    </submittedName>
</protein>
<evidence type="ECO:0000256" key="2">
    <source>
        <dbReference type="ARBA" id="ARBA00022840"/>
    </source>
</evidence>
<organism evidence="4 5">
    <name type="scientific">Flammeovirga pectinis</name>
    <dbReference type="NCBI Taxonomy" id="2494373"/>
    <lineage>
        <taxon>Bacteria</taxon>
        <taxon>Pseudomonadati</taxon>
        <taxon>Bacteroidota</taxon>
        <taxon>Cytophagia</taxon>
        <taxon>Cytophagales</taxon>
        <taxon>Flammeovirgaceae</taxon>
        <taxon>Flammeovirga</taxon>
    </lineage>
</organism>
<evidence type="ECO:0000259" key="3">
    <source>
        <dbReference type="Pfam" id="PF00501"/>
    </source>
</evidence>
<keyword evidence="2" id="KW-0067">ATP-binding</keyword>
<dbReference type="Pfam" id="PF23562">
    <property type="entry name" value="AMP-binding_C_3"/>
    <property type="match status" value="1"/>
</dbReference>
<evidence type="ECO:0000313" key="4">
    <source>
        <dbReference type="EMBL" id="AZQ61016.1"/>
    </source>
</evidence>